<dbReference type="GO" id="GO:0005763">
    <property type="term" value="C:mitochondrial small ribosomal subunit"/>
    <property type="evidence" value="ECO:0007669"/>
    <property type="project" value="TreeGrafter"/>
</dbReference>
<dbReference type="InterPro" id="IPR000589">
    <property type="entry name" value="Ribosomal_uS15"/>
</dbReference>
<evidence type="ECO:0000256" key="3">
    <source>
        <dbReference type="ARBA" id="ARBA00022946"/>
    </source>
</evidence>
<evidence type="ECO:0000313" key="10">
    <source>
        <dbReference type="EnsemblMetazoa" id="ASTEI02211-PA"/>
    </source>
</evidence>
<dbReference type="PANTHER" id="PTHR46685:SF1">
    <property type="entry name" value="SMALL RIBOSOMAL SUBUNIT PROTEIN US15M"/>
    <property type="match status" value="1"/>
</dbReference>
<protein>
    <recommendedName>
        <fullName evidence="7">Small ribosomal subunit protein uS15m</fullName>
    </recommendedName>
    <alternativeName>
        <fullName evidence="8">28S ribosomal protein S15, mitochondrial</fullName>
    </alternativeName>
</protein>
<reference evidence="11" key="1">
    <citation type="journal article" date="2014" name="Genome Biol.">
        <title>Genome analysis of a major urban malaria vector mosquito, Anopheles stephensi.</title>
        <authorList>
            <person name="Jiang X."/>
            <person name="Peery A."/>
            <person name="Hall A.B."/>
            <person name="Sharma A."/>
            <person name="Chen X.G."/>
            <person name="Waterhouse R.M."/>
            <person name="Komissarov A."/>
            <person name="Riehle M.M."/>
            <person name="Shouche Y."/>
            <person name="Sharakhova M.V."/>
            <person name="Lawson D."/>
            <person name="Pakpour N."/>
            <person name="Arensburger P."/>
            <person name="Davidson V.L."/>
            <person name="Eiglmeier K."/>
            <person name="Emrich S."/>
            <person name="George P."/>
            <person name="Kennedy R.C."/>
            <person name="Mane S.P."/>
            <person name="Maslen G."/>
            <person name="Oringanje C."/>
            <person name="Qi Y."/>
            <person name="Settlage R."/>
            <person name="Tojo M."/>
            <person name="Tubio J.M."/>
            <person name="Unger M.F."/>
            <person name="Wang B."/>
            <person name="Vernick K.D."/>
            <person name="Ribeiro J.M."/>
            <person name="James A.A."/>
            <person name="Michel K."/>
            <person name="Riehle M.A."/>
            <person name="Luckhart S."/>
            <person name="Sharakhov I.V."/>
            <person name="Tu Z."/>
        </authorList>
    </citation>
    <scope>NUCLEOTIDE SEQUENCE [LARGE SCALE GENOMIC DNA]</scope>
    <source>
        <strain evidence="11">Indian</strain>
    </source>
</reference>
<accession>A0A182Y175</accession>
<evidence type="ECO:0000256" key="8">
    <source>
        <dbReference type="ARBA" id="ARBA00035528"/>
    </source>
</evidence>
<dbReference type="GO" id="GO:0003723">
    <property type="term" value="F:RNA binding"/>
    <property type="evidence" value="ECO:0007669"/>
    <property type="project" value="TreeGrafter"/>
</dbReference>
<comment type="similarity">
    <text evidence="2 9">Belongs to the universal ribosomal protein uS15 family.</text>
</comment>
<dbReference type="STRING" id="30069.A0A182Y175"/>
<evidence type="ECO:0000256" key="6">
    <source>
        <dbReference type="ARBA" id="ARBA00023274"/>
    </source>
</evidence>
<dbReference type="AlphaFoldDB" id="A0A182Y175"/>
<dbReference type="SMART" id="SM01387">
    <property type="entry name" value="Ribosomal_S15"/>
    <property type="match status" value="1"/>
</dbReference>
<dbReference type="Pfam" id="PF00312">
    <property type="entry name" value="Ribosomal_S15"/>
    <property type="match status" value="1"/>
</dbReference>
<keyword evidence="3" id="KW-0809">Transit peptide</keyword>
<keyword evidence="6 9" id="KW-0687">Ribonucleoprotein</keyword>
<dbReference type="KEGG" id="aste:118512809"/>
<dbReference type="EnsemblMetazoa" id="ASTEI02211-RA">
    <property type="protein sequence ID" value="ASTEI02211-PA"/>
    <property type="gene ID" value="ASTEI02211"/>
</dbReference>
<evidence type="ECO:0000256" key="1">
    <source>
        <dbReference type="ARBA" id="ARBA00004173"/>
    </source>
</evidence>
<organism evidence="10 11">
    <name type="scientific">Anopheles stephensi</name>
    <name type="common">Indo-Pakistan malaria mosquito</name>
    <dbReference type="NCBI Taxonomy" id="30069"/>
    <lineage>
        <taxon>Eukaryota</taxon>
        <taxon>Metazoa</taxon>
        <taxon>Ecdysozoa</taxon>
        <taxon>Arthropoda</taxon>
        <taxon>Hexapoda</taxon>
        <taxon>Insecta</taxon>
        <taxon>Pterygota</taxon>
        <taxon>Neoptera</taxon>
        <taxon>Endopterygota</taxon>
        <taxon>Diptera</taxon>
        <taxon>Nematocera</taxon>
        <taxon>Culicoidea</taxon>
        <taxon>Culicidae</taxon>
        <taxon>Anophelinae</taxon>
        <taxon>Anopheles</taxon>
    </lineage>
</organism>
<dbReference type="GeneID" id="118512809"/>
<dbReference type="GO" id="GO:0003735">
    <property type="term" value="F:structural constituent of ribosome"/>
    <property type="evidence" value="ECO:0007669"/>
    <property type="project" value="InterPro"/>
</dbReference>
<reference evidence="10" key="2">
    <citation type="submission" date="2020-05" db="UniProtKB">
        <authorList>
            <consortium name="EnsemblMetazoa"/>
        </authorList>
    </citation>
    <scope>IDENTIFICATION</scope>
    <source>
        <strain evidence="10">Indian</strain>
    </source>
</reference>
<evidence type="ECO:0000313" key="11">
    <source>
        <dbReference type="Proteomes" id="UP000076408"/>
    </source>
</evidence>
<dbReference type="VEuPathDB" id="VectorBase:ASTEI02211"/>
<dbReference type="CTD" id="37587"/>
<dbReference type="InterPro" id="IPR052137">
    <property type="entry name" value="uS15_ribosomal"/>
</dbReference>
<dbReference type="VEuPathDB" id="VectorBase:ASTEI20_033921"/>
<evidence type="ECO:0000256" key="7">
    <source>
        <dbReference type="ARBA" id="ARBA00035249"/>
    </source>
</evidence>
<evidence type="ECO:0000256" key="2">
    <source>
        <dbReference type="ARBA" id="ARBA00008434"/>
    </source>
</evidence>
<keyword evidence="4 9" id="KW-0689">Ribosomal protein</keyword>
<proteinExistence type="inferred from homology"/>
<dbReference type="PANTHER" id="PTHR46685">
    <property type="entry name" value="28S RIBOSOMAL PROTEIN S15, MITOCHONDRIAL"/>
    <property type="match status" value="1"/>
</dbReference>
<dbReference type="GO" id="GO:0032543">
    <property type="term" value="P:mitochondrial translation"/>
    <property type="evidence" value="ECO:0007669"/>
    <property type="project" value="TreeGrafter"/>
</dbReference>
<keyword evidence="11" id="KW-1185">Reference proteome</keyword>
<evidence type="ECO:0000256" key="5">
    <source>
        <dbReference type="ARBA" id="ARBA00023128"/>
    </source>
</evidence>
<dbReference type="Proteomes" id="UP000076408">
    <property type="component" value="Unassembled WGS sequence"/>
</dbReference>
<keyword evidence="5" id="KW-0496">Mitochondrion</keyword>
<dbReference type="RefSeq" id="XP_035913654.1">
    <property type="nucleotide sequence ID" value="XM_036057761.1"/>
</dbReference>
<evidence type="ECO:0000256" key="4">
    <source>
        <dbReference type="ARBA" id="ARBA00022980"/>
    </source>
</evidence>
<dbReference type="InterPro" id="IPR009068">
    <property type="entry name" value="uS15_NS1_RNA-bd_sf"/>
</dbReference>
<dbReference type="OrthoDB" id="441444at2759"/>
<name>A0A182Y175_ANOST</name>
<dbReference type="CDD" id="cd00677">
    <property type="entry name" value="S15_NS1_EPRS_RNA-bind"/>
    <property type="match status" value="1"/>
</dbReference>
<sequence length="279" mass="33769">MNALAKLKTLTTPSINQIVRTYALKSDLKIKWVRPEKVPCYKPQKSGDLQSLPKFAGSELMKDYRESKELETANEHVRNLFTLEHNRRRQMVENFKEDMVRRVYRHDLDYGSMEAKLGLMTARIRSLQDYMEQFPRQSVVKVQLKELIDKRKRFLRYLRRWDYRRFEYVLEKLDLVYKPYPTHFHWITRKDSLRKLTNIHCDQIKETRLEEYRKQLESQQLDFLEKKLQTLEFIRKEQTECQVPVTVTKEEIQAVRKQYDQLKQKRTAMAESLKAAEES</sequence>
<dbReference type="OMA" id="QEQISCD"/>
<dbReference type="Gene3D" id="1.10.287.10">
    <property type="entry name" value="S15/NS1, RNA-binding"/>
    <property type="match status" value="1"/>
</dbReference>
<evidence type="ECO:0000256" key="9">
    <source>
        <dbReference type="RuleBase" id="RU003919"/>
    </source>
</evidence>
<dbReference type="VEuPathDB" id="VectorBase:ASTE009524"/>
<dbReference type="SUPFAM" id="SSF47060">
    <property type="entry name" value="S15/NS1 RNA-binding domain"/>
    <property type="match status" value="1"/>
</dbReference>
<comment type="subcellular location">
    <subcellularLocation>
        <location evidence="1">Mitochondrion</location>
    </subcellularLocation>
</comment>